<reference evidence="3" key="3">
    <citation type="submission" date="2022-10" db="EMBL/GenBank/DDBJ databases">
        <title>Human gut microbiome strain richness.</title>
        <authorList>
            <person name="Chen-Liaw A."/>
        </authorList>
    </citation>
    <scope>NUCLEOTIDE SEQUENCE</scope>
    <source>
        <strain evidence="4">1001713st1_F9_1001713B170221_170320</strain>
        <strain evidence="3">BSD2780061687st1_G10_BSD2780061687b_171204</strain>
    </source>
</reference>
<dbReference type="CDD" id="cd13120">
    <property type="entry name" value="BF2867_like_N"/>
    <property type="match status" value="1"/>
</dbReference>
<dbReference type="EMBL" id="JAQNSB010000021">
    <property type="protein sequence ID" value="MDC1855853.1"/>
    <property type="molecule type" value="Genomic_DNA"/>
</dbReference>
<evidence type="ECO:0000313" key="7">
    <source>
        <dbReference type="Proteomes" id="UP000284514"/>
    </source>
</evidence>
<protein>
    <submittedName>
        <fullName evidence="2">Cell surface protein</fullName>
    </submittedName>
</protein>
<gene>
    <name evidence="5" type="ORF">DW831_13295</name>
    <name evidence="2" type="ORF">ERS852462_00423</name>
    <name evidence="4" type="ORF">POZ10_05720</name>
    <name evidence="3" type="ORF">POZ22_13825</name>
</gene>
<feature type="signal peptide" evidence="1">
    <location>
        <begin position="1"/>
        <end position="22"/>
    </location>
</feature>
<dbReference type="PROSITE" id="PS51257">
    <property type="entry name" value="PROKAR_LIPOPROTEIN"/>
    <property type="match status" value="1"/>
</dbReference>
<dbReference type="AlphaFoldDB" id="A0A174F1Z2"/>
<dbReference type="Proteomes" id="UP001214113">
    <property type="component" value="Unassembled WGS sequence"/>
</dbReference>
<dbReference type="Proteomes" id="UP000095614">
    <property type="component" value="Unassembled WGS sequence"/>
</dbReference>
<name>A0A174F1Z2_BACUN</name>
<feature type="chain" id="PRO_5042683082" evidence="1">
    <location>
        <begin position="23"/>
        <end position="1192"/>
    </location>
</feature>
<reference evidence="5 7" key="2">
    <citation type="submission" date="2018-08" db="EMBL/GenBank/DDBJ databases">
        <title>A genome reference for cultivated species of the human gut microbiota.</title>
        <authorList>
            <person name="Zou Y."/>
            <person name="Xue W."/>
            <person name="Luo G."/>
        </authorList>
    </citation>
    <scope>NUCLEOTIDE SEQUENCE [LARGE SCALE GENOMIC DNA]</scope>
    <source>
        <strain evidence="5 7">AM34-25</strain>
    </source>
</reference>
<sequence length="1192" mass="124321">MMKLRNLMQVACMATAALTAFSCSQEEFENSGRKGNITVNATFEGAGTDTRTTVNDEYKILWQDTDALGLFCSNAESNYSNTKLEYASGAGQTSATFNGSKPSGETAVFSIYPYQQNMSVSGNTLTMTLPATLTNYNGSSNGPMYAKVTNPDNLSALSFKHMAAMIKLTVNKIPAEATTFKIIASNNIAGTCTVDLTAADPILAVTSDESKEITASFTASADIKSRNFYIPLPTGTYSSITAQLTNGSDKVYFTKTLNDKILGRRDILVVPPLDCVVVEATTPSALSTALADSKNLPQEAPTAATVTDIAVSGSFNTTSGSNDGIAIPVLQNSDINLAFNTAPTTSTAAPLTLTDKTNTSIGAPAATATNSVSLAVPETNAEQEAPSVAITMPSTTVTLAAVGNKATYNEVTATTAQQTLIINAGVTVKKLTVKGGNLKIYGKVEQLVHDAGDTTIYIIKGTEASLPATIDSKFVVQSDVAVLKAAFANGEDFKLSADADITGQSVSVPAGKSVVLDLNGYTLTADNSATGKIIVLGKMTLKDSSTEKKGKIVASQDYTAASYNGSLIEIAGEDASMTMESGNISAVRKTPNSNGQYGVGVTDGGDFTMTGGKIEAGWFAVAGNGNYKTQNSIINITDGELISTADYAVYLPQSGTTTISGGKVYGAAGGVCIQRGTLNVEGTALITSKGTGSTGNWGDGTGGLDCAAINVSGAYGIATVNIKGGTLIAEAKSLITEGTTYTPVINVTGGTFSDPSALKYMKTNANVNIKLTADKTCPGFKTTSGQTLTMDLGGKILTLADPTVGSTGTETNSCQLLEGSNVTFKNGTLKSDNNKIMIQNYCNLTLDNMTVEDTNAQYVVSNNCGNISINNTTINAGSNANQFAFDVCGYAKYTAGVTVTVSGTSVINGKVEISKSAGNTEPMKLNITGGTFNGDLKVDASVGTENAKSIISVSGGTFSDPSVLKYMATNATVDIKLLSNINIAKTELATGYILNAANATANLNLNGHDIINSSETADATPFTQIFTVQNGTLNISGNGNVKCDASATAKDDGYRMVIEARGHGTVNIHGGSYYNTQKLNTQIDLIYARENGKINIYGGTFESGKYGTPNNDTDGRYWVLNLKNTDKNTASIQVSGGTFINFNPANPNMDDNESYLVTGYEVTRDSSVYTAAHKVNDGRKEYIVGPTSQENR</sequence>
<dbReference type="Proteomes" id="UP001222603">
    <property type="component" value="Unassembled WGS sequence"/>
</dbReference>
<evidence type="ECO:0000313" key="4">
    <source>
        <dbReference type="EMBL" id="MDC1900115.1"/>
    </source>
</evidence>
<accession>A0A174F1Z2</accession>
<dbReference type="InterPro" id="IPR042278">
    <property type="entry name" value="Mfa-like_1_N"/>
</dbReference>
<proteinExistence type="predicted"/>
<dbReference type="EMBL" id="QSIF01000022">
    <property type="protein sequence ID" value="RHC72756.1"/>
    <property type="molecule type" value="Genomic_DNA"/>
</dbReference>
<evidence type="ECO:0000313" key="2">
    <source>
        <dbReference type="EMBL" id="CUO43567.1"/>
    </source>
</evidence>
<dbReference type="Gene3D" id="2.160.20.20">
    <property type="match status" value="1"/>
</dbReference>
<evidence type="ECO:0000313" key="6">
    <source>
        <dbReference type="Proteomes" id="UP000095614"/>
    </source>
</evidence>
<dbReference type="EMBL" id="CZAF01000001">
    <property type="protein sequence ID" value="CUO43567.1"/>
    <property type="molecule type" value="Genomic_DNA"/>
</dbReference>
<dbReference type="RefSeq" id="WP_057097268.1">
    <property type="nucleotide sequence ID" value="NZ_CAXTQO010000024.1"/>
</dbReference>
<evidence type="ECO:0000313" key="5">
    <source>
        <dbReference type="EMBL" id="RHC72756.1"/>
    </source>
</evidence>
<dbReference type="Gene3D" id="2.60.40.2620">
    <property type="entry name" value="Fimbrillin-like"/>
    <property type="match status" value="1"/>
</dbReference>
<dbReference type="OrthoDB" id="1771659at2"/>
<dbReference type="EMBL" id="JAQNSI010000163">
    <property type="protein sequence ID" value="MDC1900115.1"/>
    <property type="molecule type" value="Genomic_DNA"/>
</dbReference>
<keyword evidence="1" id="KW-0732">Signal</keyword>
<evidence type="ECO:0000313" key="3">
    <source>
        <dbReference type="EMBL" id="MDC1855853.1"/>
    </source>
</evidence>
<reference evidence="2 6" key="1">
    <citation type="submission" date="2015-09" db="EMBL/GenBank/DDBJ databases">
        <authorList>
            <consortium name="Pathogen Informatics"/>
        </authorList>
    </citation>
    <scope>NUCLEOTIDE SEQUENCE [LARGE SCALE GENOMIC DNA]</scope>
    <source>
        <strain evidence="2 6">2789STDY5834847</strain>
    </source>
</reference>
<organism evidence="2 6">
    <name type="scientific">Bacteroides uniformis</name>
    <dbReference type="NCBI Taxonomy" id="820"/>
    <lineage>
        <taxon>Bacteria</taxon>
        <taxon>Pseudomonadati</taxon>
        <taxon>Bacteroidota</taxon>
        <taxon>Bacteroidia</taxon>
        <taxon>Bacteroidales</taxon>
        <taxon>Bacteroidaceae</taxon>
        <taxon>Bacteroides</taxon>
    </lineage>
</organism>
<dbReference type="InterPro" id="IPR012332">
    <property type="entry name" value="Autotransporter_pectin_lyase_C"/>
</dbReference>
<evidence type="ECO:0000256" key="1">
    <source>
        <dbReference type="SAM" id="SignalP"/>
    </source>
</evidence>
<dbReference type="Proteomes" id="UP000284514">
    <property type="component" value="Unassembled WGS sequence"/>
</dbReference>